<gene>
    <name evidence="1" type="ORF">CCACVL1_08211</name>
</gene>
<evidence type="ECO:0000313" key="2">
    <source>
        <dbReference type="Proteomes" id="UP000188268"/>
    </source>
</evidence>
<keyword evidence="2" id="KW-1185">Reference proteome</keyword>
<reference evidence="1 2" key="1">
    <citation type="submission" date="2013-09" db="EMBL/GenBank/DDBJ databases">
        <title>Corchorus capsularis genome sequencing.</title>
        <authorList>
            <person name="Alam M."/>
            <person name="Haque M.S."/>
            <person name="Islam M.S."/>
            <person name="Emdad E.M."/>
            <person name="Islam M.M."/>
            <person name="Ahmed B."/>
            <person name="Halim A."/>
            <person name="Hossen Q.M.M."/>
            <person name="Hossain M.Z."/>
            <person name="Ahmed R."/>
            <person name="Khan M.M."/>
            <person name="Islam R."/>
            <person name="Rashid M.M."/>
            <person name="Khan S.A."/>
            <person name="Rahman M.S."/>
            <person name="Alam M."/>
        </authorList>
    </citation>
    <scope>NUCLEOTIDE SEQUENCE [LARGE SCALE GENOMIC DNA]</scope>
    <source>
        <strain evidence="2">cv. CVL-1</strain>
        <tissue evidence="1">Whole seedling</tissue>
    </source>
</reference>
<sequence>MGAALLLAVNVIKVAAVVALHHHHHCLHS</sequence>
<dbReference type="Proteomes" id="UP000188268">
    <property type="component" value="Unassembled WGS sequence"/>
</dbReference>
<protein>
    <submittedName>
        <fullName evidence="1">Uncharacterized protein</fullName>
    </submittedName>
</protein>
<name>A0A1R3J1R5_COCAP</name>
<accession>A0A1R3J1R5</accession>
<dbReference type="AlphaFoldDB" id="A0A1R3J1R5"/>
<dbReference type="EMBL" id="AWWV01008916">
    <property type="protein sequence ID" value="OMO88775.1"/>
    <property type="molecule type" value="Genomic_DNA"/>
</dbReference>
<proteinExistence type="predicted"/>
<organism evidence="1 2">
    <name type="scientific">Corchorus capsularis</name>
    <name type="common">Jute</name>
    <dbReference type="NCBI Taxonomy" id="210143"/>
    <lineage>
        <taxon>Eukaryota</taxon>
        <taxon>Viridiplantae</taxon>
        <taxon>Streptophyta</taxon>
        <taxon>Embryophyta</taxon>
        <taxon>Tracheophyta</taxon>
        <taxon>Spermatophyta</taxon>
        <taxon>Magnoliopsida</taxon>
        <taxon>eudicotyledons</taxon>
        <taxon>Gunneridae</taxon>
        <taxon>Pentapetalae</taxon>
        <taxon>rosids</taxon>
        <taxon>malvids</taxon>
        <taxon>Malvales</taxon>
        <taxon>Malvaceae</taxon>
        <taxon>Grewioideae</taxon>
        <taxon>Apeibeae</taxon>
        <taxon>Corchorus</taxon>
    </lineage>
</organism>
<comment type="caution">
    <text evidence="1">The sequence shown here is derived from an EMBL/GenBank/DDBJ whole genome shotgun (WGS) entry which is preliminary data.</text>
</comment>
<evidence type="ECO:0000313" key="1">
    <source>
        <dbReference type="EMBL" id="OMO88775.1"/>
    </source>
</evidence>
<dbReference type="Gramene" id="OMO88775">
    <property type="protein sequence ID" value="OMO88775"/>
    <property type="gene ID" value="CCACVL1_08211"/>
</dbReference>